<accession>A0A2N8PTU2</accession>
<reference evidence="4 5" key="1">
    <citation type="submission" date="2018-12" db="EMBL/GenBank/DDBJ databases">
        <title>A novel vanA-carrying plasmid in a clinical isolate of Enterococcus avium.</title>
        <authorList>
            <person name="Bernasconi O.J."/>
            <person name="Luzzaro F."/>
            <person name="Endimiani A."/>
        </authorList>
    </citation>
    <scope>NUCLEOTIDE SEQUENCE [LARGE SCALE GENOMIC DNA]</scope>
    <source>
        <strain evidence="4 5">LC0559/18</strain>
    </source>
</reference>
<comment type="caution">
    <text evidence="2">The sequence shown here is derived from an EMBL/GenBank/DDBJ whole genome shotgun (WGS) entry which is preliminary data.</text>
</comment>
<evidence type="ECO:0000313" key="7">
    <source>
        <dbReference type="Proteomes" id="UP001264335"/>
    </source>
</evidence>
<evidence type="ECO:0000256" key="1">
    <source>
        <dbReference type="ARBA" id="ARBA00023235"/>
    </source>
</evidence>
<dbReference type="EMBL" id="JARPWY010000147">
    <property type="protein sequence ID" value="MDT2517047.1"/>
    <property type="molecule type" value="Genomic_DNA"/>
</dbReference>
<evidence type="ECO:0000313" key="2">
    <source>
        <dbReference type="EMBL" id="MDT2405168.1"/>
    </source>
</evidence>
<dbReference type="Pfam" id="PF00121">
    <property type="entry name" value="TIM"/>
    <property type="match status" value="1"/>
</dbReference>
<dbReference type="PROSITE" id="PS51440">
    <property type="entry name" value="TIM_2"/>
    <property type="match status" value="1"/>
</dbReference>
<proteinExistence type="predicted"/>
<dbReference type="InterPro" id="IPR013785">
    <property type="entry name" value="Aldolase_TIM"/>
</dbReference>
<organism evidence="2 6">
    <name type="scientific">Enterococcus avium</name>
    <name type="common">Streptococcus avium</name>
    <dbReference type="NCBI Taxonomy" id="33945"/>
    <lineage>
        <taxon>Bacteria</taxon>
        <taxon>Bacillati</taxon>
        <taxon>Bacillota</taxon>
        <taxon>Bacilli</taxon>
        <taxon>Lactobacillales</taxon>
        <taxon>Enterococcaceae</taxon>
        <taxon>Enterococcus</taxon>
    </lineage>
</organism>
<sequence length="227" mass="24711">MKKIQAPFFCVNPKGYLFGSELLELAKAADELSKRYQLTVFFTVPFTEAYPIIRNTENLIVTAQHMDGISRGKGMGRIFPESLISAGFKATFLNHAEHPMTYHELEQAVRRAKESELYTIVCANSVTEGKAVALLEPSIIVCEPTDLIGTGKTSDSSYMKECNLAIKEISRKTKVLQAAGISTAADVKKALDSGADGTGGTSGIVCSDSPKETLTELIQYVAKYKES</sequence>
<reference evidence="2 7" key="2">
    <citation type="submission" date="2023-03" db="EMBL/GenBank/DDBJ databases">
        <authorList>
            <person name="Shen W."/>
            <person name="Cai J."/>
        </authorList>
    </citation>
    <scope>NUCLEOTIDE SEQUENCE</scope>
    <source>
        <strain evidence="2">P33-2</strain>
        <strain evidence="3 7">Y2</strain>
    </source>
</reference>
<keyword evidence="1 2" id="KW-0413">Isomerase</keyword>
<evidence type="ECO:0000313" key="3">
    <source>
        <dbReference type="EMBL" id="MDT2517047.1"/>
    </source>
</evidence>
<evidence type="ECO:0000313" key="6">
    <source>
        <dbReference type="Proteomes" id="UP001260773"/>
    </source>
</evidence>
<dbReference type="AlphaFoldDB" id="A0A2N8PTU2"/>
<dbReference type="EMBL" id="RYZS01000002">
    <property type="protein sequence ID" value="RVU92565.1"/>
    <property type="molecule type" value="Genomic_DNA"/>
</dbReference>
<protein>
    <submittedName>
        <fullName evidence="2">Triose-phosphate isomerase</fullName>
        <ecNumber evidence="2">5.3.1.1</ecNumber>
    </submittedName>
</protein>
<dbReference type="RefSeq" id="WP_048721157.1">
    <property type="nucleotide sequence ID" value="NZ_JADPDV010000317.1"/>
</dbReference>
<dbReference type="Proteomes" id="UP001264335">
    <property type="component" value="Unassembled WGS sequence"/>
</dbReference>
<dbReference type="Gene3D" id="3.20.20.70">
    <property type="entry name" value="Aldolase class I"/>
    <property type="match status" value="1"/>
</dbReference>
<evidence type="ECO:0000313" key="5">
    <source>
        <dbReference type="Proteomes" id="UP000288388"/>
    </source>
</evidence>
<dbReference type="NCBIfam" id="NF003302">
    <property type="entry name" value="PRK04302.1"/>
    <property type="match status" value="1"/>
</dbReference>
<dbReference type="Proteomes" id="UP000288388">
    <property type="component" value="Unassembled WGS sequence"/>
</dbReference>
<evidence type="ECO:0000313" key="4">
    <source>
        <dbReference type="EMBL" id="RVU92565.1"/>
    </source>
</evidence>
<dbReference type="SUPFAM" id="SSF51351">
    <property type="entry name" value="Triosephosphate isomerase (TIM)"/>
    <property type="match status" value="1"/>
</dbReference>
<gene>
    <name evidence="4" type="ORF">EK398_18815</name>
    <name evidence="2" type="ORF">P7D43_22665</name>
    <name evidence="3" type="ORF">P7D79_22765</name>
</gene>
<dbReference type="InterPro" id="IPR000652">
    <property type="entry name" value="Triosephosphate_isomerase"/>
</dbReference>
<dbReference type="EMBL" id="JARPWH010000198">
    <property type="protein sequence ID" value="MDT2405168.1"/>
    <property type="molecule type" value="Genomic_DNA"/>
</dbReference>
<name>A0A2N8PTU2_ENTAV</name>
<dbReference type="InterPro" id="IPR035990">
    <property type="entry name" value="TIM_sf"/>
</dbReference>
<dbReference type="EC" id="5.3.1.1" evidence="2"/>
<dbReference type="Proteomes" id="UP001260773">
    <property type="component" value="Unassembled WGS sequence"/>
</dbReference>
<dbReference type="GO" id="GO:0004807">
    <property type="term" value="F:triose-phosphate isomerase activity"/>
    <property type="evidence" value="ECO:0007669"/>
    <property type="project" value="UniProtKB-EC"/>
</dbReference>